<dbReference type="OrthoDB" id="5420970at2"/>
<dbReference type="Proteomes" id="UP000183994">
    <property type="component" value="Unassembled WGS sequence"/>
</dbReference>
<evidence type="ECO:0000313" key="2">
    <source>
        <dbReference type="Proteomes" id="UP000183994"/>
    </source>
</evidence>
<proteinExistence type="predicted"/>
<evidence type="ECO:0000313" key="1">
    <source>
        <dbReference type="EMBL" id="SHK16639.1"/>
    </source>
</evidence>
<dbReference type="AlphaFoldDB" id="A0A1M6Q8N6"/>
<protein>
    <submittedName>
        <fullName evidence="1">Uncharacterized protein</fullName>
    </submittedName>
</protein>
<name>A0A1M6Q8N6_9BACT</name>
<accession>A0A1M6Q8N6</accession>
<keyword evidence="2" id="KW-1185">Reference proteome</keyword>
<dbReference type="EMBL" id="FQZU01000019">
    <property type="protein sequence ID" value="SHK16639.1"/>
    <property type="molecule type" value="Genomic_DNA"/>
</dbReference>
<gene>
    <name evidence="1" type="ORF">SAMN02745216_02998</name>
</gene>
<reference evidence="2" key="1">
    <citation type="submission" date="2016-11" db="EMBL/GenBank/DDBJ databases">
        <authorList>
            <person name="Varghese N."/>
            <person name="Submissions S."/>
        </authorList>
    </citation>
    <scope>NUCLEOTIDE SEQUENCE [LARGE SCALE GENOMIC DNA]</scope>
    <source>
        <strain evidence="2">DSM 16219</strain>
    </source>
</reference>
<dbReference type="RefSeq" id="WP_083611055.1">
    <property type="nucleotide sequence ID" value="NZ_FQZU01000019.1"/>
</dbReference>
<sequence length="130" mass="14815">MNDNLATPERLESECQAHWKQLGLNSPEDVQAYIQAIFDSCNDQSEVMSALYELLFPAWDNIDKINGYPVVGEEFWLFVSRRFIDFDRIHHPRVMPGGAWMNMGFASDKSLAPWEISFTGCNAELIPLAS</sequence>
<organism evidence="1 2">
    <name type="scientific">Desulfatibacillum alkenivorans DSM 16219</name>
    <dbReference type="NCBI Taxonomy" id="1121393"/>
    <lineage>
        <taxon>Bacteria</taxon>
        <taxon>Pseudomonadati</taxon>
        <taxon>Thermodesulfobacteriota</taxon>
        <taxon>Desulfobacteria</taxon>
        <taxon>Desulfobacterales</taxon>
        <taxon>Desulfatibacillaceae</taxon>
        <taxon>Desulfatibacillum</taxon>
    </lineage>
</organism>